<dbReference type="AlphaFoldDB" id="A0AB73AG68"/>
<reference evidence="1 2" key="1">
    <citation type="submission" date="2014-02" db="EMBL/GenBank/DDBJ databases">
        <authorList>
            <person name="Sears C."/>
            <person name="Carroll K."/>
            <person name="Sack B.R."/>
            <person name="Qadri F."/>
            <person name="Myers L.L."/>
            <person name="Chung G.-T."/>
            <person name="Escheverria P."/>
            <person name="Fraser C.M."/>
            <person name="Sadzewicz L."/>
            <person name="Shefchek K.A."/>
            <person name="Tallon L."/>
            <person name="Das S.P."/>
            <person name="Daugherty S."/>
            <person name="Mongodin E.F."/>
        </authorList>
    </citation>
    <scope>NUCLEOTIDE SEQUENCE [LARGE SCALE GENOMIC DNA]</scope>
    <source>
        <strain evidence="1 2">3783N1-6</strain>
    </source>
</reference>
<dbReference type="Proteomes" id="UP000021175">
    <property type="component" value="Unassembled WGS sequence"/>
</dbReference>
<dbReference type="EMBL" id="JGEU01000044">
    <property type="protein sequence ID" value="EYB08143.1"/>
    <property type="molecule type" value="Genomic_DNA"/>
</dbReference>
<sequence>MKRTMSKRVMKKTVQCLGHKDFCENEAYSVSCFHYWK</sequence>
<evidence type="ECO:0000313" key="2">
    <source>
        <dbReference type="Proteomes" id="UP000021175"/>
    </source>
</evidence>
<comment type="caution">
    <text evidence="1">The sequence shown here is derived from an EMBL/GenBank/DDBJ whole genome shotgun (WGS) entry which is preliminary data.</text>
</comment>
<accession>A0AB73AG68</accession>
<protein>
    <submittedName>
        <fullName evidence="1">Uncharacterized protein</fullName>
    </submittedName>
</protein>
<gene>
    <name evidence="1" type="ORF">M119_3880</name>
</gene>
<name>A0AB73AG68_BACFG</name>
<organism evidence="1 2">
    <name type="scientific">Bacteroides fragilis str. 3783N1-6</name>
    <dbReference type="NCBI Taxonomy" id="1339310"/>
    <lineage>
        <taxon>Bacteria</taxon>
        <taxon>Pseudomonadati</taxon>
        <taxon>Bacteroidota</taxon>
        <taxon>Bacteroidia</taxon>
        <taxon>Bacteroidales</taxon>
        <taxon>Bacteroidaceae</taxon>
        <taxon>Bacteroides</taxon>
    </lineage>
</organism>
<evidence type="ECO:0000313" key="1">
    <source>
        <dbReference type="EMBL" id="EYB08143.1"/>
    </source>
</evidence>
<proteinExistence type="predicted"/>